<keyword evidence="2" id="KW-1185">Reference proteome</keyword>
<comment type="caution">
    <text evidence="1">The sequence shown here is derived from an EMBL/GenBank/DDBJ whole genome shotgun (WGS) entry which is preliminary data.</text>
</comment>
<evidence type="ECO:0000313" key="2">
    <source>
        <dbReference type="Proteomes" id="UP001190926"/>
    </source>
</evidence>
<protein>
    <submittedName>
        <fullName evidence="1">Uncharacterized protein</fullName>
    </submittedName>
</protein>
<dbReference type="Proteomes" id="UP001190926">
    <property type="component" value="Unassembled WGS sequence"/>
</dbReference>
<name>A0AAD4JEC2_PERFH</name>
<dbReference type="AlphaFoldDB" id="A0AAD4JEC2"/>
<reference evidence="1 2" key="1">
    <citation type="journal article" date="2021" name="Nat. Commun.">
        <title>Incipient diploidization of the medicinal plant Perilla within 10,000 years.</title>
        <authorList>
            <person name="Zhang Y."/>
            <person name="Shen Q."/>
            <person name="Leng L."/>
            <person name="Zhang D."/>
            <person name="Chen S."/>
            <person name="Shi Y."/>
            <person name="Ning Z."/>
            <person name="Chen S."/>
        </authorList>
    </citation>
    <scope>NUCLEOTIDE SEQUENCE [LARGE SCALE GENOMIC DNA]</scope>
    <source>
        <strain evidence="2">cv. PC099</strain>
    </source>
</reference>
<accession>A0AAD4JEC2</accession>
<sequence>MDNGAIITLESQIEEAFRSYFKELFTSGADLDMHEALDAVETIVTPEMNSMLRTPFTKEEISIALSQMHPSKAPRSDGMSALFFKNSWHFSQSVVYSCLL</sequence>
<evidence type="ECO:0000313" key="1">
    <source>
        <dbReference type="EMBL" id="KAH6832276.1"/>
    </source>
</evidence>
<gene>
    <name evidence="1" type="ORF">C2S53_005625</name>
</gene>
<dbReference type="EMBL" id="SDAM02000072">
    <property type="protein sequence ID" value="KAH6832276.1"/>
    <property type="molecule type" value="Genomic_DNA"/>
</dbReference>
<organism evidence="1 2">
    <name type="scientific">Perilla frutescens var. hirtella</name>
    <name type="common">Perilla citriodora</name>
    <name type="synonym">Perilla setoyensis</name>
    <dbReference type="NCBI Taxonomy" id="608512"/>
    <lineage>
        <taxon>Eukaryota</taxon>
        <taxon>Viridiplantae</taxon>
        <taxon>Streptophyta</taxon>
        <taxon>Embryophyta</taxon>
        <taxon>Tracheophyta</taxon>
        <taxon>Spermatophyta</taxon>
        <taxon>Magnoliopsida</taxon>
        <taxon>eudicotyledons</taxon>
        <taxon>Gunneridae</taxon>
        <taxon>Pentapetalae</taxon>
        <taxon>asterids</taxon>
        <taxon>lamiids</taxon>
        <taxon>Lamiales</taxon>
        <taxon>Lamiaceae</taxon>
        <taxon>Nepetoideae</taxon>
        <taxon>Elsholtzieae</taxon>
        <taxon>Perilla</taxon>
    </lineage>
</organism>
<proteinExistence type="predicted"/>